<gene>
    <name evidence="2" type="ORF">L596_001212</name>
</gene>
<proteinExistence type="predicted"/>
<reference evidence="2 3" key="1">
    <citation type="journal article" date="2015" name="Genome Biol.">
        <title>Comparative genomics of Steinernema reveals deeply conserved gene regulatory networks.</title>
        <authorList>
            <person name="Dillman A.R."/>
            <person name="Macchietto M."/>
            <person name="Porter C.F."/>
            <person name="Rogers A."/>
            <person name="Williams B."/>
            <person name="Antoshechkin I."/>
            <person name="Lee M.M."/>
            <person name="Goodwin Z."/>
            <person name="Lu X."/>
            <person name="Lewis E.E."/>
            <person name="Goodrich-Blair H."/>
            <person name="Stock S.P."/>
            <person name="Adams B.J."/>
            <person name="Sternberg P.W."/>
            <person name="Mortazavi A."/>
        </authorList>
    </citation>
    <scope>NUCLEOTIDE SEQUENCE [LARGE SCALE GENOMIC DNA]</scope>
    <source>
        <strain evidence="2 3">ALL</strain>
    </source>
</reference>
<organism evidence="2 3">
    <name type="scientific">Steinernema carpocapsae</name>
    <name type="common">Entomopathogenic nematode</name>
    <dbReference type="NCBI Taxonomy" id="34508"/>
    <lineage>
        <taxon>Eukaryota</taxon>
        <taxon>Metazoa</taxon>
        <taxon>Ecdysozoa</taxon>
        <taxon>Nematoda</taxon>
        <taxon>Chromadorea</taxon>
        <taxon>Rhabditida</taxon>
        <taxon>Tylenchina</taxon>
        <taxon>Panagrolaimomorpha</taxon>
        <taxon>Strongyloidoidea</taxon>
        <taxon>Steinernematidae</taxon>
        <taxon>Steinernema</taxon>
    </lineage>
</organism>
<dbReference type="Proteomes" id="UP000298663">
    <property type="component" value="Chromosome X"/>
</dbReference>
<keyword evidence="1" id="KW-0175">Coiled coil</keyword>
<accession>A0A4U8UN35</accession>
<evidence type="ECO:0000256" key="1">
    <source>
        <dbReference type="SAM" id="Coils"/>
    </source>
</evidence>
<protein>
    <submittedName>
        <fullName evidence="2">Uncharacterized protein</fullName>
    </submittedName>
</protein>
<dbReference type="EMBL" id="AZBU02000001">
    <property type="protein sequence ID" value="TMS33477.1"/>
    <property type="molecule type" value="Genomic_DNA"/>
</dbReference>
<comment type="caution">
    <text evidence="2">The sequence shown here is derived from an EMBL/GenBank/DDBJ whole genome shotgun (WGS) entry which is preliminary data.</text>
</comment>
<feature type="coiled-coil region" evidence="1">
    <location>
        <begin position="87"/>
        <end position="142"/>
    </location>
</feature>
<reference evidence="2 3" key="2">
    <citation type="journal article" date="2019" name="G3 (Bethesda)">
        <title>Hybrid Assembly of the Genome of the Entomopathogenic Nematode Steinernema carpocapsae Identifies the X-Chromosome.</title>
        <authorList>
            <person name="Serra L."/>
            <person name="Macchietto M."/>
            <person name="Macias-Munoz A."/>
            <person name="McGill C.J."/>
            <person name="Rodriguez I.M."/>
            <person name="Rodriguez B."/>
            <person name="Murad R."/>
            <person name="Mortazavi A."/>
        </authorList>
    </citation>
    <scope>NUCLEOTIDE SEQUENCE [LARGE SCALE GENOMIC DNA]</scope>
    <source>
        <strain evidence="2 3">ALL</strain>
    </source>
</reference>
<evidence type="ECO:0000313" key="3">
    <source>
        <dbReference type="Proteomes" id="UP000298663"/>
    </source>
</evidence>
<dbReference type="AlphaFoldDB" id="A0A4U8UN35"/>
<dbReference type="EMBL" id="CM016762">
    <property type="protein sequence ID" value="TMS33477.1"/>
    <property type="molecule type" value="Genomic_DNA"/>
</dbReference>
<sequence length="174" mass="19805">MDPQANNGINLNPQWGQGFISISVSQLNGLTARSIALEQSQQREAASRISAVRDILEIHEIASNTIHSQANRIAQLETTHQREGQLLAAAETALTNQERKFSEQAEQLRRAEEKSDQKDVEIARLIQERQHWERVIRSKEAELQMATGQYEWNLALEERVRVLESKLNQLPASE</sequence>
<name>A0A4U8UN35_STECR</name>
<keyword evidence="3" id="KW-1185">Reference proteome</keyword>
<evidence type="ECO:0000313" key="2">
    <source>
        <dbReference type="EMBL" id="TMS33477.1"/>
    </source>
</evidence>